<dbReference type="STRING" id="5486.A0A367Y030"/>
<dbReference type="GO" id="GO:0140359">
    <property type="term" value="F:ABC-type transporter activity"/>
    <property type="evidence" value="ECO:0007669"/>
    <property type="project" value="InterPro"/>
</dbReference>
<comment type="caution">
    <text evidence="7">The sequence shown here is derived from an EMBL/GenBank/DDBJ whole genome shotgun (WGS) entry which is preliminary data.</text>
</comment>
<dbReference type="EMBL" id="QLNQ01000027">
    <property type="protein sequence ID" value="RCK59194.1"/>
    <property type="molecule type" value="Genomic_DNA"/>
</dbReference>
<sequence length="237" mass="27727">MVNGGPLDNSFQRSIGYVQQQDLHLETSTVREALRFSARLRQARSVPVKEKDRYVEKIIDLMEMRPYADALLVFQVKVWRNSREYKAVQRELDRLESLHGVASIDKEEDSEKTYASSLWKQYVYVLQRVFQQYWRTPSYIYSKFAMAILCSLFNGFTFFNRATPCKVRAIVCFPKDLYEARERPSKTFSWFAFIAAQVTAEIPYQIVAAAISFFCWYYPVGMYKNAVYSGDVANVEH</sequence>
<dbReference type="InterPro" id="IPR013525">
    <property type="entry name" value="ABC2_TM"/>
</dbReference>
<evidence type="ECO:0000256" key="3">
    <source>
        <dbReference type="ARBA" id="ARBA00022692"/>
    </source>
</evidence>
<reference evidence="7 8" key="1">
    <citation type="submission" date="2018-06" db="EMBL/GenBank/DDBJ databases">
        <title>Whole genome sequencing of Candida tropicalis (genome annotated by CSBL at Korea University).</title>
        <authorList>
            <person name="Ahn J."/>
        </authorList>
    </citation>
    <scope>NUCLEOTIDE SEQUENCE [LARGE SCALE GENOMIC DNA]</scope>
    <source>
        <strain evidence="7 8">ATCC 20962</strain>
    </source>
</reference>
<dbReference type="GO" id="GO:0016020">
    <property type="term" value="C:membrane"/>
    <property type="evidence" value="ECO:0007669"/>
    <property type="project" value="UniProtKB-SubCell"/>
</dbReference>
<protein>
    <recommendedName>
        <fullName evidence="6">ABC-2 type transporter transmembrane domain-containing protein</fullName>
    </recommendedName>
</protein>
<dbReference type="AlphaFoldDB" id="A0A367Y030"/>
<evidence type="ECO:0000256" key="4">
    <source>
        <dbReference type="ARBA" id="ARBA00022989"/>
    </source>
</evidence>
<name>A0A367Y030_9ASCO</name>
<accession>A0A367Y030</accession>
<dbReference type="PANTHER" id="PTHR19241">
    <property type="entry name" value="ATP-BINDING CASSETTE TRANSPORTER"/>
    <property type="match status" value="1"/>
</dbReference>
<dbReference type="Pfam" id="PF01061">
    <property type="entry name" value="ABC2_membrane"/>
    <property type="match status" value="1"/>
</dbReference>
<dbReference type="OrthoDB" id="245989at2759"/>
<evidence type="ECO:0000256" key="1">
    <source>
        <dbReference type="ARBA" id="ARBA00004141"/>
    </source>
</evidence>
<keyword evidence="4" id="KW-1133">Transmembrane helix</keyword>
<evidence type="ECO:0000313" key="8">
    <source>
        <dbReference type="Proteomes" id="UP000253472"/>
    </source>
</evidence>
<keyword evidence="8" id="KW-1185">Reference proteome</keyword>
<evidence type="ECO:0000256" key="2">
    <source>
        <dbReference type="ARBA" id="ARBA00022448"/>
    </source>
</evidence>
<keyword evidence="3" id="KW-0812">Transmembrane</keyword>
<comment type="subcellular location">
    <subcellularLocation>
        <location evidence="1">Membrane</location>
        <topology evidence="1">Multi-pass membrane protein</topology>
    </subcellularLocation>
</comment>
<dbReference type="Proteomes" id="UP000253472">
    <property type="component" value="Unassembled WGS sequence"/>
</dbReference>
<evidence type="ECO:0000256" key="5">
    <source>
        <dbReference type="ARBA" id="ARBA00023136"/>
    </source>
</evidence>
<organism evidence="7 8">
    <name type="scientific">Candida viswanathii</name>
    <dbReference type="NCBI Taxonomy" id="5486"/>
    <lineage>
        <taxon>Eukaryota</taxon>
        <taxon>Fungi</taxon>
        <taxon>Dikarya</taxon>
        <taxon>Ascomycota</taxon>
        <taxon>Saccharomycotina</taxon>
        <taxon>Pichiomycetes</taxon>
        <taxon>Debaryomycetaceae</taxon>
        <taxon>Candida/Lodderomyces clade</taxon>
        <taxon>Candida</taxon>
    </lineage>
</organism>
<keyword evidence="2" id="KW-0813">Transport</keyword>
<dbReference type="Gene3D" id="3.40.50.300">
    <property type="entry name" value="P-loop containing nucleotide triphosphate hydrolases"/>
    <property type="match status" value="1"/>
</dbReference>
<gene>
    <name evidence="7" type="ORF">Cantr_07336</name>
</gene>
<evidence type="ECO:0000313" key="7">
    <source>
        <dbReference type="EMBL" id="RCK59194.1"/>
    </source>
</evidence>
<proteinExistence type="predicted"/>
<dbReference type="InterPro" id="IPR027417">
    <property type="entry name" value="P-loop_NTPase"/>
</dbReference>
<feature type="domain" description="ABC-2 type transporter transmembrane" evidence="6">
    <location>
        <begin position="121"/>
        <end position="225"/>
    </location>
</feature>
<evidence type="ECO:0000259" key="6">
    <source>
        <dbReference type="Pfam" id="PF01061"/>
    </source>
</evidence>
<keyword evidence="5" id="KW-0472">Membrane</keyword>